<name>A0A1B6MKV3_9HEMI</name>
<dbReference type="SUPFAM" id="SSF53756">
    <property type="entry name" value="UDP-Glycosyltransferase/glycogen phosphorylase"/>
    <property type="match status" value="1"/>
</dbReference>
<evidence type="ECO:0000256" key="3">
    <source>
        <dbReference type="ARBA" id="ARBA00022679"/>
    </source>
</evidence>
<keyword evidence="5" id="KW-0812">Transmembrane</keyword>
<protein>
    <recommendedName>
        <fullName evidence="5">UDP-glucuronosyltransferase</fullName>
        <ecNumber evidence="5">2.4.1.17</ecNumber>
    </recommendedName>
</protein>
<keyword evidence="5" id="KW-0472">Membrane</keyword>
<evidence type="ECO:0000256" key="4">
    <source>
        <dbReference type="RuleBase" id="RU003718"/>
    </source>
</evidence>
<keyword evidence="5" id="KW-1133">Transmembrane helix</keyword>
<keyword evidence="2 4" id="KW-0328">Glycosyltransferase</keyword>
<dbReference type="PROSITE" id="PS00375">
    <property type="entry name" value="UDPGT"/>
    <property type="match status" value="1"/>
</dbReference>
<proteinExistence type="inferred from homology"/>
<keyword evidence="5" id="KW-0732">Signal</keyword>
<comment type="similarity">
    <text evidence="1 4">Belongs to the UDP-glycosyltransferase family.</text>
</comment>
<evidence type="ECO:0000313" key="6">
    <source>
        <dbReference type="EMBL" id="JAT36499.1"/>
    </source>
</evidence>
<dbReference type="FunFam" id="3.40.50.2000:FF:000021">
    <property type="entry name" value="UDP-glucuronosyltransferase"/>
    <property type="match status" value="1"/>
</dbReference>
<dbReference type="InterPro" id="IPR035595">
    <property type="entry name" value="UDP_glycos_trans_CS"/>
</dbReference>
<accession>A0A1B6MKV3</accession>
<evidence type="ECO:0000256" key="2">
    <source>
        <dbReference type="ARBA" id="ARBA00022676"/>
    </source>
</evidence>
<dbReference type="Gene3D" id="3.40.50.2000">
    <property type="entry name" value="Glycogen Phosphorylase B"/>
    <property type="match status" value="1"/>
</dbReference>
<dbReference type="PANTHER" id="PTHR48043:SF159">
    <property type="entry name" value="EG:EG0003.4 PROTEIN-RELATED"/>
    <property type="match status" value="1"/>
</dbReference>
<dbReference type="GO" id="GO:0016020">
    <property type="term" value="C:membrane"/>
    <property type="evidence" value="ECO:0007669"/>
    <property type="project" value="UniProtKB-SubCell"/>
</dbReference>
<dbReference type="PANTHER" id="PTHR48043">
    <property type="entry name" value="EG:EG0003.4 PROTEIN-RELATED"/>
    <property type="match status" value="1"/>
</dbReference>
<sequence length="525" mass="59996">MRVLLVLLSLSGLAHCARILAVMPIPSKSHSILYYAIFRLLAERGHEVVVFSTYPPPYSIANLTYSDLPSDVLELTNMWTFDQFKEMIDEDHFYGFSIKVLFEMSTSTCEDVFKNQNIKELLESDQKFDLVFLEAMLGQESLMVFSHKFKAPVINLQGFTTWSLVDWIAGNSLSISHIPEVLSFPFTNKMSFKERLQNLLSTVITFLYYHFEHLPNQQRLVEQYYKDPSMPHISEMMKEIAITLSNSQRTLEYPRPYTPNMIPIGGAHMSSHTTPLPQDIKIFIDNAKEGVIFFSLGTLVPAHIMPSKYIQAFVSAFKKLPHKVLWKIELDNIPGLSKNVMLTKWVPQPTVLGHPNCVLFLTHGGLFSQHEAFYAGIPVVGIPFINEQRYNLKFYENLGVGMQLELNKITEETVYKTISTVINEPSYKENARRVSRIVRDQPMSPADAAVYWVEYVLRHGGAPHLKPASVYLRWYEVLLLDVVLALVTVVALLIFIVYFIIKKSLSLCLGNTHPVSNSHNVKKRN</sequence>
<gene>
    <name evidence="6" type="ORF">g.31075</name>
</gene>
<dbReference type="EMBL" id="GEBQ01003478">
    <property type="protein sequence ID" value="JAT36499.1"/>
    <property type="molecule type" value="Transcribed_RNA"/>
</dbReference>
<dbReference type="AlphaFoldDB" id="A0A1B6MKV3"/>
<evidence type="ECO:0000256" key="1">
    <source>
        <dbReference type="ARBA" id="ARBA00009995"/>
    </source>
</evidence>
<keyword evidence="3 4" id="KW-0808">Transferase</keyword>
<feature type="transmembrane region" description="Helical" evidence="5">
    <location>
        <begin position="477"/>
        <end position="501"/>
    </location>
</feature>
<organism evidence="6">
    <name type="scientific">Graphocephala atropunctata</name>
    <dbReference type="NCBI Taxonomy" id="36148"/>
    <lineage>
        <taxon>Eukaryota</taxon>
        <taxon>Metazoa</taxon>
        <taxon>Ecdysozoa</taxon>
        <taxon>Arthropoda</taxon>
        <taxon>Hexapoda</taxon>
        <taxon>Insecta</taxon>
        <taxon>Pterygota</taxon>
        <taxon>Neoptera</taxon>
        <taxon>Paraneoptera</taxon>
        <taxon>Hemiptera</taxon>
        <taxon>Auchenorrhyncha</taxon>
        <taxon>Membracoidea</taxon>
        <taxon>Cicadellidae</taxon>
        <taxon>Cicadellinae</taxon>
        <taxon>Cicadellini</taxon>
        <taxon>Graphocephala</taxon>
    </lineage>
</organism>
<comment type="catalytic activity">
    <reaction evidence="5">
        <text>glucuronate acceptor + UDP-alpha-D-glucuronate = acceptor beta-D-glucuronoside + UDP + H(+)</text>
        <dbReference type="Rhea" id="RHEA:21032"/>
        <dbReference type="ChEBI" id="CHEBI:15378"/>
        <dbReference type="ChEBI" id="CHEBI:58052"/>
        <dbReference type="ChEBI" id="CHEBI:58223"/>
        <dbReference type="ChEBI" id="CHEBI:132367"/>
        <dbReference type="ChEBI" id="CHEBI:132368"/>
        <dbReference type="EC" id="2.4.1.17"/>
    </reaction>
</comment>
<dbReference type="InterPro" id="IPR002213">
    <property type="entry name" value="UDP_glucos_trans"/>
</dbReference>
<dbReference type="InterPro" id="IPR050271">
    <property type="entry name" value="UDP-glycosyltransferase"/>
</dbReference>
<dbReference type="GO" id="GO:0015020">
    <property type="term" value="F:glucuronosyltransferase activity"/>
    <property type="evidence" value="ECO:0007669"/>
    <property type="project" value="UniProtKB-EC"/>
</dbReference>
<feature type="chain" id="PRO_5008447421" description="UDP-glucuronosyltransferase" evidence="5">
    <location>
        <begin position="17"/>
        <end position="525"/>
    </location>
</feature>
<feature type="signal peptide" evidence="5">
    <location>
        <begin position="1"/>
        <end position="16"/>
    </location>
</feature>
<reference evidence="6" key="1">
    <citation type="submission" date="2015-11" db="EMBL/GenBank/DDBJ databases">
        <title>De novo transcriptome assembly of four potential Pierce s Disease insect vectors from Arizona vineyards.</title>
        <authorList>
            <person name="Tassone E.E."/>
        </authorList>
    </citation>
    <scope>NUCLEOTIDE SEQUENCE</scope>
</reference>
<dbReference type="Pfam" id="PF00201">
    <property type="entry name" value="UDPGT"/>
    <property type="match status" value="1"/>
</dbReference>
<dbReference type="EC" id="2.4.1.17" evidence="5"/>
<dbReference type="CDD" id="cd03784">
    <property type="entry name" value="GT1_Gtf-like"/>
    <property type="match status" value="1"/>
</dbReference>
<comment type="subcellular location">
    <subcellularLocation>
        <location evidence="5">Membrane</location>
        <topology evidence="5">Single-pass membrane protein</topology>
    </subcellularLocation>
</comment>
<evidence type="ECO:0000256" key="5">
    <source>
        <dbReference type="RuleBase" id="RU362059"/>
    </source>
</evidence>